<dbReference type="Proteomes" id="UP000244336">
    <property type="component" value="Chromosome 2"/>
</dbReference>
<proteinExistence type="predicted"/>
<evidence type="ECO:0000256" key="1">
    <source>
        <dbReference type="SAM" id="MobiDB-lite"/>
    </source>
</evidence>
<sequence length="150" mass="16046">MKPPPLGQPAAAAPCRRPSNPSAHRPDLLFWRPEPSPSKSAALPGRIQCSGGRSSSPPDQTHSPLPPLPEPLHRRCLRRPKTGAGGENWRSKGRIEGARRCRVPAGGLHGGCRCFPSARSREASGTLLDGPECRCLSGREFSSMGIRTDA</sequence>
<protein>
    <submittedName>
        <fullName evidence="2">Uncharacterized protein</fullName>
    </submittedName>
</protein>
<evidence type="ECO:0000313" key="3">
    <source>
        <dbReference type="Proteomes" id="UP000244336"/>
    </source>
</evidence>
<dbReference type="Gramene" id="PUZ70571">
    <property type="protein sequence ID" value="PUZ70571"/>
    <property type="gene ID" value="GQ55_2G242500"/>
</dbReference>
<accession>A0A2T7ERW7</accession>
<dbReference type="AlphaFoldDB" id="A0A2T7ERW7"/>
<evidence type="ECO:0000313" key="2">
    <source>
        <dbReference type="EMBL" id="PUZ70571.1"/>
    </source>
</evidence>
<organism evidence="2 3">
    <name type="scientific">Panicum hallii var. hallii</name>
    <dbReference type="NCBI Taxonomy" id="1504633"/>
    <lineage>
        <taxon>Eukaryota</taxon>
        <taxon>Viridiplantae</taxon>
        <taxon>Streptophyta</taxon>
        <taxon>Embryophyta</taxon>
        <taxon>Tracheophyta</taxon>
        <taxon>Spermatophyta</taxon>
        <taxon>Magnoliopsida</taxon>
        <taxon>Liliopsida</taxon>
        <taxon>Poales</taxon>
        <taxon>Poaceae</taxon>
        <taxon>PACMAD clade</taxon>
        <taxon>Panicoideae</taxon>
        <taxon>Panicodae</taxon>
        <taxon>Paniceae</taxon>
        <taxon>Panicinae</taxon>
        <taxon>Panicum</taxon>
        <taxon>Panicum sect. Panicum</taxon>
    </lineage>
</organism>
<gene>
    <name evidence="2" type="ORF">GQ55_2G242500</name>
</gene>
<dbReference type="EMBL" id="CM009750">
    <property type="protein sequence ID" value="PUZ70571.1"/>
    <property type="molecule type" value="Genomic_DNA"/>
</dbReference>
<feature type="region of interest" description="Disordered" evidence="1">
    <location>
        <begin position="1"/>
        <end position="91"/>
    </location>
</feature>
<name>A0A2T7ERW7_9POAL</name>
<keyword evidence="3" id="KW-1185">Reference proteome</keyword>
<reference evidence="2 3" key="1">
    <citation type="submission" date="2018-04" db="EMBL/GenBank/DDBJ databases">
        <title>WGS assembly of Panicum hallii var. hallii HAL2.</title>
        <authorList>
            <person name="Lovell J."/>
            <person name="Jenkins J."/>
            <person name="Lowry D."/>
            <person name="Mamidi S."/>
            <person name="Sreedasyam A."/>
            <person name="Weng X."/>
            <person name="Barry K."/>
            <person name="Bonette J."/>
            <person name="Campitelli B."/>
            <person name="Daum C."/>
            <person name="Gordon S."/>
            <person name="Gould B."/>
            <person name="Lipzen A."/>
            <person name="MacQueen A."/>
            <person name="Palacio-Mejia J."/>
            <person name="Plott C."/>
            <person name="Shakirov E."/>
            <person name="Shu S."/>
            <person name="Yoshinaga Y."/>
            <person name="Zane M."/>
            <person name="Rokhsar D."/>
            <person name="Grimwood J."/>
            <person name="Schmutz J."/>
            <person name="Juenger T."/>
        </authorList>
    </citation>
    <scope>NUCLEOTIDE SEQUENCE [LARGE SCALE GENOMIC DNA]</scope>
    <source>
        <strain evidence="3">cv. HAL2</strain>
    </source>
</reference>
<feature type="compositionally biased region" description="Polar residues" evidence="1">
    <location>
        <begin position="51"/>
        <end position="63"/>
    </location>
</feature>